<evidence type="ECO:0000256" key="2">
    <source>
        <dbReference type="ARBA" id="ARBA00023002"/>
    </source>
</evidence>
<dbReference type="InterPro" id="IPR002347">
    <property type="entry name" value="SDR_fam"/>
</dbReference>
<evidence type="ECO:0000313" key="4">
    <source>
        <dbReference type="Proteomes" id="UP000184290"/>
    </source>
</evidence>
<dbReference type="EMBL" id="FQZC01000001">
    <property type="protein sequence ID" value="SHI49791.1"/>
    <property type="molecule type" value="Genomic_DNA"/>
</dbReference>
<dbReference type="PANTHER" id="PTHR42760">
    <property type="entry name" value="SHORT-CHAIN DEHYDROGENASES/REDUCTASES FAMILY MEMBER"/>
    <property type="match status" value="1"/>
</dbReference>
<dbReference type="PANTHER" id="PTHR42760:SF115">
    <property type="entry name" value="3-OXOACYL-[ACYL-CARRIER-PROTEIN] REDUCTASE FABG"/>
    <property type="match status" value="1"/>
</dbReference>
<dbReference type="NCBIfam" id="NF005559">
    <property type="entry name" value="PRK07231.1"/>
    <property type="match status" value="1"/>
</dbReference>
<dbReference type="Proteomes" id="UP000184290">
    <property type="component" value="Unassembled WGS sequence"/>
</dbReference>
<dbReference type="PROSITE" id="PS00061">
    <property type="entry name" value="ADH_SHORT"/>
    <property type="match status" value="1"/>
</dbReference>
<organism evidence="3 4">
    <name type="scientific">Aureimonas altamirensis DSM 21988</name>
    <dbReference type="NCBI Taxonomy" id="1121026"/>
    <lineage>
        <taxon>Bacteria</taxon>
        <taxon>Pseudomonadati</taxon>
        <taxon>Pseudomonadota</taxon>
        <taxon>Alphaproteobacteria</taxon>
        <taxon>Hyphomicrobiales</taxon>
        <taxon>Aurantimonadaceae</taxon>
        <taxon>Aureimonas</taxon>
    </lineage>
</organism>
<dbReference type="PRINTS" id="PR00081">
    <property type="entry name" value="GDHRDH"/>
</dbReference>
<keyword evidence="2" id="KW-0560">Oxidoreductase</keyword>
<keyword evidence="4" id="KW-1185">Reference proteome</keyword>
<protein>
    <submittedName>
        <fullName evidence="3">NAD(P)-dependent dehydrogenase, short-chain alcohol dehydrogenase family</fullName>
    </submittedName>
</protein>
<evidence type="ECO:0000313" key="3">
    <source>
        <dbReference type="EMBL" id="SHI49791.1"/>
    </source>
</evidence>
<name>A0ABY1I2G1_9HYPH</name>
<sequence>MGFARGQGTMFDPAMFSLVGRRAVVTGGGRGLGRAVAQALGRMGAEVCLAGRDQAVLDEAVAALLKAGVSARALVMDVRDTAGAPTALAALNAEWPVDILVNNAGIENVRPSLDVDAALWDSILDTNLKGSFFCAQAVARCMSARGVGGAIVNLCSLTSFVGVPTAVAYGSSKAGLLGMTRALAAEWAPLGIRVNAIAPGYFRTDMTEVFYGDEAWAKRMLDRVPQGRFGRLEDVGGAVAFLCSNAAAYVTGQCIAIDGGYLASI</sequence>
<dbReference type="InterPro" id="IPR036291">
    <property type="entry name" value="NAD(P)-bd_dom_sf"/>
</dbReference>
<dbReference type="Gene3D" id="3.40.50.720">
    <property type="entry name" value="NAD(P)-binding Rossmann-like Domain"/>
    <property type="match status" value="1"/>
</dbReference>
<gene>
    <name evidence="3" type="ORF">SAMN02745911_0342</name>
</gene>
<dbReference type="PRINTS" id="PR00080">
    <property type="entry name" value="SDRFAMILY"/>
</dbReference>
<evidence type="ECO:0000256" key="1">
    <source>
        <dbReference type="ARBA" id="ARBA00006484"/>
    </source>
</evidence>
<dbReference type="Pfam" id="PF13561">
    <property type="entry name" value="adh_short_C2"/>
    <property type="match status" value="1"/>
</dbReference>
<dbReference type="InterPro" id="IPR020904">
    <property type="entry name" value="Sc_DH/Rdtase_CS"/>
</dbReference>
<comment type="caution">
    <text evidence="3">The sequence shown here is derived from an EMBL/GenBank/DDBJ whole genome shotgun (WGS) entry which is preliminary data.</text>
</comment>
<proteinExistence type="inferred from homology"/>
<dbReference type="SUPFAM" id="SSF51735">
    <property type="entry name" value="NAD(P)-binding Rossmann-fold domains"/>
    <property type="match status" value="1"/>
</dbReference>
<reference evidence="3 4" key="1">
    <citation type="submission" date="2016-11" db="EMBL/GenBank/DDBJ databases">
        <authorList>
            <person name="Varghese N."/>
            <person name="Submissions S."/>
        </authorList>
    </citation>
    <scope>NUCLEOTIDE SEQUENCE [LARGE SCALE GENOMIC DNA]</scope>
    <source>
        <strain evidence="3 4">DSM 21988</strain>
    </source>
</reference>
<accession>A0ABY1I2G1</accession>
<comment type="similarity">
    <text evidence="1">Belongs to the short-chain dehydrogenases/reductases (SDR) family.</text>
</comment>